<feature type="transmembrane region" description="Helical" evidence="5">
    <location>
        <begin position="162"/>
        <end position="182"/>
    </location>
</feature>
<dbReference type="PANTHER" id="PTHR31382:SF1">
    <property type="entry name" value="SODIUM ION_PROTON EXCHANGER (EUROFUNG)"/>
    <property type="match status" value="1"/>
</dbReference>
<protein>
    <recommendedName>
        <fullName evidence="6">Cation/H+ exchanger transmembrane domain-containing protein</fullName>
    </recommendedName>
</protein>
<accession>A0A4Q4TKA3</accession>
<dbReference type="GO" id="GO:0042391">
    <property type="term" value="P:regulation of membrane potential"/>
    <property type="evidence" value="ECO:0007669"/>
    <property type="project" value="InterPro"/>
</dbReference>
<dbReference type="Pfam" id="PF00999">
    <property type="entry name" value="Na_H_Exchanger"/>
    <property type="match status" value="1"/>
</dbReference>
<feature type="transmembrane region" description="Helical" evidence="5">
    <location>
        <begin position="81"/>
        <end position="112"/>
    </location>
</feature>
<keyword evidence="4 5" id="KW-0472">Membrane</keyword>
<evidence type="ECO:0000256" key="4">
    <source>
        <dbReference type="ARBA" id="ARBA00023136"/>
    </source>
</evidence>
<comment type="caution">
    <text evidence="7">The sequence shown here is derived from an EMBL/GenBank/DDBJ whole genome shotgun (WGS) entry which is preliminary data.</text>
</comment>
<dbReference type="OrthoDB" id="5327978at2759"/>
<keyword evidence="2 5" id="KW-0812">Transmembrane</keyword>
<name>A0A4Q4TKA3_9PEZI</name>
<evidence type="ECO:0000256" key="5">
    <source>
        <dbReference type="SAM" id="Phobius"/>
    </source>
</evidence>
<dbReference type="EMBL" id="QJNU01000145">
    <property type="protein sequence ID" value="RYP06010.1"/>
    <property type="molecule type" value="Genomic_DNA"/>
</dbReference>
<feature type="transmembrane region" description="Helical" evidence="5">
    <location>
        <begin position="238"/>
        <end position="258"/>
    </location>
</feature>
<feature type="transmembrane region" description="Helical" evidence="5">
    <location>
        <begin position="16"/>
        <end position="36"/>
    </location>
</feature>
<feature type="domain" description="Cation/H+ exchanger transmembrane" evidence="6">
    <location>
        <begin position="4"/>
        <end position="256"/>
    </location>
</feature>
<dbReference type="GO" id="GO:0036376">
    <property type="term" value="P:sodium ion export across plasma membrane"/>
    <property type="evidence" value="ECO:0007669"/>
    <property type="project" value="InterPro"/>
</dbReference>
<dbReference type="GO" id="GO:0120029">
    <property type="term" value="P:proton export across plasma membrane"/>
    <property type="evidence" value="ECO:0007669"/>
    <property type="project" value="InterPro"/>
</dbReference>
<dbReference type="GO" id="GO:0015385">
    <property type="term" value="F:sodium:proton antiporter activity"/>
    <property type="evidence" value="ECO:0007669"/>
    <property type="project" value="InterPro"/>
</dbReference>
<gene>
    <name evidence="7" type="ORF">DL764_003427</name>
</gene>
<dbReference type="Gene3D" id="1.20.1530.20">
    <property type="match status" value="1"/>
</dbReference>
<dbReference type="Proteomes" id="UP000293360">
    <property type="component" value="Unassembled WGS sequence"/>
</dbReference>
<keyword evidence="8" id="KW-1185">Reference proteome</keyword>
<dbReference type="AlphaFoldDB" id="A0A4Q4TKA3"/>
<evidence type="ECO:0000256" key="2">
    <source>
        <dbReference type="ARBA" id="ARBA00022692"/>
    </source>
</evidence>
<dbReference type="STRING" id="155417.A0A4Q4TKA3"/>
<dbReference type="InterPro" id="IPR038770">
    <property type="entry name" value="Na+/solute_symporter_sf"/>
</dbReference>
<evidence type="ECO:0000259" key="6">
    <source>
        <dbReference type="Pfam" id="PF00999"/>
    </source>
</evidence>
<dbReference type="GO" id="GO:0005886">
    <property type="term" value="C:plasma membrane"/>
    <property type="evidence" value="ECO:0007669"/>
    <property type="project" value="InterPro"/>
</dbReference>
<comment type="subcellular location">
    <subcellularLocation>
        <location evidence="1">Membrane</location>
        <topology evidence="1">Multi-pass membrane protein</topology>
    </subcellularLocation>
</comment>
<dbReference type="InterPro" id="IPR006153">
    <property type="entry name" value="Cation/H_exchanger_TM"/>
</dbReference>
<evidence type="ECO:0000313" key="8">
    <source>
        <dbReference type="Proteomes" id="UP000293360"/>
    </source>
</evidence>
<dbReference type="InterPro" id="IPR004712">
    <property type="entry name" value="Na+/H+_antiporter_fungi"/>
</dbReference>
<proteinExistence type="predicted"/>
<sequence length="297" mass="33383">MRLIISAEAGANDGFGYPYLFLALYLSRYATGAAIGRWVYETWLYDVVLSVLYGAFVGYLFSTILQQAEKHSFADLESVQVYGIVVAIFLLGTCGMLGIDDLLACFVAGNVFTWNDWFRQVTQEDALQSTMDYLLNATFFAFLGAMMPWQDYKLEFMASWRYIVIAVCLLIFKRLPPLLVLYRIIPQVRNLKEAAFMGYFGPVGVAAIYYAGIVVRYLEERPGELSQSEERLRSAVRPVIYSVVVASIIVHGLSIPLYKHVSRICSQGYPSRFADAKSAFADDAFVDQIGFALLLLD</sequence>
<organism evidence="7 8">
    <name type="scientific">Monosporascus ibericus</name>
    <dbReference type="NCBI Taxonomy" id="155417"/>
    <lineage>
        <taxon>Eukaryota</taxon>
        <taxon>Fungi</taxon>
        <taxon>Dikarya</taxon>
        <taxon>Ascomycota</taxon>
        <taxon>Pezizomycotina</taxon>
        <taxon>Sordariomycetes</taxon>
        <taxon>Xylariomycetidae</taxon>
        <taxon>Xylariales</taxon>
        <taxon>Xylariales incertae sedis</taxon>
        <taxon>Monosporascus</taxon>
    </lineage>
</organism>
<evidence type="ECO:0000313" key="7">
    <source>
        <dbReference type="EMBL" id="RYP06010.1"/>
    </source>
</evidence>
<dbReference type="PANTHER" id="PTHR31382">
    <property type="entry name" value="NA(+)/H(+) ANTIPORTER"/>
    <property type="match status" value="1"/>
</dbReference>
<keyword evidence="3 5" id="KW-1133">Transmembrane helix</keyword>
<feature type="transmembrane region" description="Helical" evidence="5">
    <location>
        <begin position="133"/>
        <end position="150"/>
    </location>
</feature>
<evidence type="ECO:0000256" key="1">
    <source>
        <dbReference type="ARBA" id="ARBA00004141"/>
    </source>
</evidence>
<reference evidence="7 8" key="1">
    <citation type="submission" date="2018-06" db="EMBL/GenBank/DDBJ databases">
        <title>Complete Genomes of Monosporascus.</title>
        <authorList>
            <person name="Robinson A.J."/>
            <person name="Natvig D.O."/>
        </authorList>
    </citation>
    <scope>NUCLEOTIDE SEQUENCE [LARGE SCALE GENOMIC DNA]</scope>
    <source>
        <strain evidence="7 8">CBS 110550</strain>
    </source>
</reference>
<feature type="transmembrane region" description="Helical" evidence="5">
    <location>
        <begin position="194"/>
        <end position="218"/>
    </location>
</feature>
<feature type="transmembrane region" description="Helical" evidence="5">
    <location>
        <begin position="43"/>
        <end position="61"/>
    </location>
</feature>
<evidence type="ECO:0000256" key="3">
    <source>
        <dbReference type="ARBA" id="ARBA00022989"/>
    </source>
</evidence>